<evidence type="ECO:0000256" key="1">
    <source>
        <dbReference type="SAM" id="SignalP"/>
    </source>
</evidence>
<feature type="chain" id="PRO_5020618698" evidence="1">
    <location>
        <begin position="26"/>
        <end position="874"/>
    </location>
</feature>
<proteinExistence type="predicted"/>
<keyword evidence="4" id="KW-1185">Reference proteome</keyword>
<dbReference type="Pfam" id="PF09423">
    <property type="entry name" value="PhoD"/>
    <property type="match status" value="1"/>
</dbReference>
<dbReference type="PANTHER" id="PTHR43606">
    <property type="entry name" value="PHOSPHATASE, PUTATIVE (AFU_ORTHOLOGUE AFUA_6G08710)-RELATED"/>
    <property type="match status" value="1"/>
</dbReference>
<evidence type="ECO:0000313" key="3">
    <source>
        <dbReference type="EMBL" id="TDB67460.1"/>
    </source>
</evidence>
<comment type="caution">
    <text evidence="3">The sequence shown here is derived from an EMBL/GenBank/DDBJ whole genome shotgun (WGS) entry which is preliminary data.</text>
</comment>
<dbReference type="InterPro" id="IPR018946">
    <property type="entry name" value="PhoD-like_MPP"/>
</dbReference>
<keyword evidence="1" id="KW-0732">Signal</keyword>
<dbReference type="InterPro" id="IPR029052">
    <property type="entry name" value="Metallo-depent_PP-like"/>
</dbReference>
<feature type="domain" description="PhoD-like phosphatase metallophosphatase" evidence="2">
    <location>
        <begin position="375"/>
        <end position="676"/>
    </location>
</feature>
<dbReference type="EMBL" id="SMJU01000003">
    <property type="protein sequence ID" value="TDB67460.1"/>
    <property type="molecule type" value="Genomic_DNA"/>
</dbReference>
<evidence type="ECO:0000313" key="4">
    <source>
        <dbReference type="Proteomes" id="UP000295706"/>
    </source>
</evidence>
<dbReference type="Proteomes" id="UP000295706">
    <property type="component" value="Unassembled WGS sequence"/>
</dbReference>
<dbReference type="PANTHER" id="PTHR43606:SF2">
    <property type="entry name" value="ALKALINE PHOSPHATASE FAMILY PROTEIN (AFU_ORTHOLOGUE AFUA_5G03860)"/>
    <property type="match status" value="1"/>
</dbReference>
<dbReference type="RefSeq" id="WP_132115462.1">
    <property type="nucleotide sequence ID" value="NZ_SMJU01000003.1"/>
</dbReference>
<dbReference type="OrthoDB" id="9761852at2"/>
<protein>
    <submittedName>
        <fullName evidence="3">Twin-arginine translocation pathway signal protein</fullName>
    </submittedName>
</protein>
<feature type="signal peptide" evidence="1">
    <location>
        <begin position="1"/>
        <end position="25"/>
    </location>
</feature>
<dbReference type="InterPro" id="IPR052900">
    <property type="entry name" value="Phospholipid_Metab_Enz"/>
</dbReference>
<dbReference type="SUPFAM" id="SSF56300">
    <property type="entry name" value="Metallo-dependent phosphatases"/>
    <property type="match status" value="1"/>
</dbReference>
<gene>
    <name evidence="3" type="ORF">EZE20_05805</name>
</gene>
<accession>A0A4R4KH96</accession>
<reference evidence="3 4" key="1">
    <citation type="submission" date="2019-02" db="EMBL/GenBank/DDBJ databases">
        <title>Arundinibacter roseus gen. nov., sp. nov., a new member of the family Cytophagaceae.</title>
        <authorList>
            <person name="Szuroczki S."/>
            <person name="Khayer B."/>
            <person name="Sproer C."/>
            <person name="Toumi M."/>
            <person name="Szabo A."/>
            <person name="Felfoldi T."/>
            <person name="Schumann P."/>
            <person name="Toth E."/>
        </authorList>
    </citation>
    <scope>NUCLEOTIDE SEQUENCE [LARGE SCALE GENOMIC DNA]</scope>
    <source>
        <strain evidence="3 4">DMA-k-7a</strain>
    </source>
</reference>
<name>A0A4R4KH96_9BACT</name>
<dbReference type="AlphaFoldDB" id="A0A4R4KH96"/>
<dbReference type="InterPro" id="IPR038607">
    <property type="entry name" value="PhoD-like_sf"/>
</dbReference>
<dbReference type="Gene3D" id="3.60.21.70">
    <property type="entry name" value="PhoD-like phosphatase"/>
    <property type="match status" value="1"/>
</dbReference>
<evidence type="ECO:0000259" key="2">
    <source>
        <dbReference type="Pfam" id="PF09423"/>
    </source>
</evidence>
<organism evidence="3 4">
    <name type="scientific">Arundinibacter roseus</name>
    <dbReference type="NCBI Taxonomy" id="2070510"/>
    <lineage>
        <taxon>Bacteria</taxon>
        <taxon>Pseudomonadati</taxon>
        <taxon>Bacteroidota</taxon>
        <taxon>Cytophagia</taxon>
        <taxon>Cytophagales</taxon>
        <taxon>Spirosomataceae</taxon>
        <taxon>Arundinibacter</taxon>
    </lineage>
</organism>
<sequence length="874" mass="96900">MKRRTFLENSLLASAASLSILPAGAQPKKQDSASELPTSLTPYLSNWHTLPDRTWAGETLWANRLQDWQIRSGGLECNVRGKNRSVALLTHELGSQPGTFFIKTDFQFLNPKAPSDLIGLRLGSKGPIDDYRSAAIYGQGLTVGIRADGKWVVGKKTIDSPLNSAQLNEPLTLSMSGQPTTAGMNSLHLKVLKGAALIAETTVQDIDHQQLRGGVALLSHADIAEQQEFSPSARFENWTVEGTRIVADTERTYGPVYFAQYTLHSATVKLSALCAPVGNTAEDVALELRGTNGWHTVATSPVDPVSRIAAFRLTDWQATTPVVYRLKYTLRSSDNQPHVYEYEGSIAPAPPMDQPIKLGLFSCNCDHGFPDADLRKNILHHSIDAALFLGDQFYEASGGFGVEATTLDRSILDYMRKWQQFGWSYRDVFRHVPCISIPDDHDVYHGNVWGEGGKAADAEGTTYARQDSGGYKMHPDWVRMVQQTQTSHLPDPYDPTPIKQGISVYYTHWNWGPLSFAIVEDRKFKSAPKNIFPAVAGIQNGFITNLDFKDKTYLNAPQAELLGPRQEKFLQAWAADWKQGARMKILLSATNFCTLATLPENSTGDQIVPSLPIPKPGEYISGDAPTRDMDSNGWPHSKRNRAVDIIRRGFTLHLAGDQHLASIVHYGVDTHEDAGFAFAGPALNNIFPRRWWPKLPATHQPLPGRPAYTGNFEDGFGNKITVHAAASPRLTGLKPAIIHDRATGYGIVKIDPASRKITLECWKRSADPAQPTAESQYEGWPKTIHQRENYGRTPLAYLPSVEVKDFQDAVVQVINEVSHEIEYTLRIQGTSYRPPVFEKGKYTLRVGDPDRDLWKEFKGLRAGRKSSPLLVSLG</sequence>